<dbReference type="PROSITE" id="PS50293">
    <property type="entry name" value="TPR_REGION"/>
    <property type="match status" value="1"/>
</dbReference>
<dbReference type="EMBL" id="CP002565">
    <property type="protein sequence ID" value="AEB69710.1"/>
    <property type="molecule type" value="Genomic_DNA"/>
</dbReference>
<dbReference type="PROSITE" id="PS50005">
    <property type="entry name" value="TPR"/>
    <property type="match status" value="6"/>
</dbReference>
<dbReference type="Pfam" id="PF13432">
    <property type="entry name" value="TPR_16"/>
    <property type="match status" value="1"/>
</dbReference>
<protein>
    <submittedName>
        <fullName evidence="5">TPR-repeat protein</fullName>
    </submittedName>
</protein>
<feature type="repeat" description="TPR" evidence="3">
    <location>
        <begin position="414"/>
        <end position="447"/>
    </location>
</feature>
<evidence type="ECO:0000256" key="3">
    <source>
        <dbReference type="PROSITE-ProRule" id="PRU00339"/>
    </source>
</evidence>
<dbReference type="InParanoid" id="F4BWA0"/>
<proteinExistence type="predicted"/>
<dbReference type="HOGENOM" id="CLU_653170_0_0_2"/>
<dbReference type="Proteomes" id="UP000007807">
    <property type="component" value="Chromosome"/>
</dbReference>
<dbReference type="GeneID" id="10462676"/>
<evidence type="ECO:0000313" key="5">
    <source>
        <dbReference type="EMBL" id="AEB69710.1"/>
    </source>
</evidence>
<organism evidence="5 6">
    <name type="scientific">Methanothrix soehngenii (strain ATCC 5969 / DSM 3671 / JCM 10134 / NBRC 103675 / OCM 69 / GP-6)</name>
    <name type="common">Methanosaeta concilii</name>
    <dbReference type="NCBI Taxonomy" id="990316"/>
    <lineage>
        <taxon>Archaea</taxon>
        <taxon>Methanobacteriati</taxon>
        <taxon>Methanobacteriota</taxon>
        <taxon>Stenosarchaea group</taxon>
        <taxon>Methanomicrobia</taxon>
        <taxon>Methanotrichales</taxon>
        <taxon>Methanotrichaceae</taxon>
        <taxon>Methanothrix</taxon>
    </lineage>
</organism>
<dbReference type="SUPFAM" id="SSF48452">
    <property type="entry name" value="TPR-like"/>
    <property type="match status" value="3"/>
</dbReference>
<evidence type="ECO:0000256" key="4">
    <source>
        <dbReference type="SAM" id="Coils"/>
    </source>
</evidence>
<dbReference type="PANTHER" id="PTHR44943:SF8">
    <property type="entry name" value="TPR REPEAT-CONTAINING PROTEIN MJ0263"/>
    <property type="match status" value="1"/>
</dbReference>
<feature type="repeat" description="TPR" evidence="3">
    <location>
        <begin position="374"/>
        <end position="407"/>
    </location>
</feature>
<dbReference type="Pfam" id="PF00515">
    <property type="entry name" value="TPR_1"/>
    <property type="match status" value="1"/>
</dbReference>
<accession>F4BWA0</accession>
<dbReference type="KEGG" id="mcj:MCON_3487"/>
<feature type="coiled-coil region" evidence="4">
    <location>
        <begin position="124"/>
        <end position="151"/>
    </location>
</feature>
<sequence length="481" mass="53935">MKRDKRISKKLGAKLALTLLALAALCACVTAQETTTDYWMDKAEEFAYNSSFEEVISSLDEALKTDPGNETILIREALYLGIVGKVNESSQTYEKALSILDEILLKDPDDAEAWQKKASVLGSLNRQNESLAAYEETLEAFNRRIEKDSKDIDAWIGKGNALLNLGKWDEARDAYNEAIEVDPQDYHAWGRKAEVIGRIGDINESMEAYDRTIELIPANNTREQADYWMSKAEVLAIAGGRWAEALEAINHSLEIDPESRVNWRFKADILSQLGRKDEAIEAFDEVLNQNPEDAESWLWKANLLVEMKRYNESVEAYDKAIELIAENNSEDLALDWLSKGWALNKTGRTDEAQAAFQKSLEFYETAISGNTGNIRLLQQKGLVLFELGRYDEAIEAYDQVLKNSLSLEFDTTAVSAWIGKGDSLRLQGKNEEALEAYNKAIDLGPHYSNAWHGRGEAQKAMGQVGNAGMSFLVADKLGYEE</sequence>
<keyword evidence="4" id="KW-0175">Coiled coil</keyword>
<name>F4BWA0_METSG</name>
<keyword evidence="2 3" id="KW-0802">TPR repeat</keyword>
<evidence type="ECO:0000313" key="6">
    <source>
        <dbReference type="Proteomes" id="UP000007807"/>
    </source>
</evidence>
<feature type="repeat" description="TPR" evidence="3">
    <location>
        <begin position="186"/>
        <end position="219"/>
    </location>
</feature>
<reference evidence="5 6" key="1">
    <citation type="journal article" date="2011" name="J. Bacteriol.">
        <title>Complete genome sequence of Methanosaeta concilii, a specialist in aceticlastic methanogenesis.</title>
        <authorList>
            <person name="Barber R.D."/>
            <person name="Zhang L."/>
            <person name="Harnack M."/>
            <person name="Olson M.V."/>
            <person name="Kaul R."/>
            <person name="Ingram-Smith C."/>
            <person name="Smith K.S."/>
        </authorList>
    </citation>
    <scope>NUCLEOTIDE SEQUENCE [LARGE SCALE GENOMIC DNA]</scope>
    <source>
        <strain evidence="6">ATCC 5969 / DSM 3671 / JCM 10134 / NBRC 103675 / OCM 69 / GP-6</strain>
    </source>
</reference>
<evidence type="ECO:0000256" key="2">
    <source>
        <dbReference type="ARBA" id="ARBA00022803"/>
    </source>
</evidence>
<dbReference type="AlphaFoldDB" id="F4BWA0"/>
<keyword evidence="1" id="KW-0677">Repeat</keyword>
<dbReference type="PANTHER" id="PTHR44943">
    <property type="entry name" value="CELLULOSE SYNTHASE OPERON PROTEIN C"/>
    <property type="match status" value="1"/>
</dbReference>
<dbReference type="STRING" id="990316.MCON_3487"/>
<dbReference type="InterPro" id="IPR051685">
    <property type="entry name" value="Ycf3/AcsC/BcsC/TPR_MFPF"/>
</dbReference>
<dbReference type="RefSeq" id="WP_013720714.1">
    <property type="nucleotide sequence ID" value="NC_015416.1"/>
</dbReference>
<dbReference type="SMART" id="SM00028">
    <property type="entry name" value="TPR"/>
    <property type="match status" value="11"/>
</dbReference>
<dbReference type="InterPro" id="IPR019734">
    <property type="entry name" value="TPR_rpt"/>
</dbReference>
<gene>
    <name evidence="5" type="ordered locus">MCON_3487</name>
</gene>
<evidence type="ECO:0000256" key="1">
    <source>
        <dbReference type="ARBA" id="ARBA00022737"/>
    </source>
</evidence>
<keyword evidence="6" id="KW-1185">Reference proteome</keyword>
<dbReference type="Pfam" id="PF13424">
    <property type="entry name" value="TPR_12"/>
    <property type="match status" value="1"/>
</dbReference>
<dbReference type="PROSITE" id="PS51257">
    <property type="entry name" value="PROKAR_LIPOPROTEIN"/>
    <property type="match status" value="1"/>
</dbReference>
<dbReference type="Gene3D" id="1.25.40.10">
    <property type="entry name" value="Tetratricopeptide repeat domain"/>
    <property type="match status" value="4"/>
</dbReference>
<dbReference type="InterPro" id="IPR011990">
    <property type="entry name" value="TPR-like_helical_dom_sf"/>
</dbReference>
<feature type="repeat" description="TPR" evidence="3">
    <location>
        <begin position="152"/>
        <end position="185"/>
    </location>
</feature>
<dbReference type="OrthoDB" id="115601at2157"/>
<feature type="repeat" description="TPR" evidence="3">
    <location>
        <begin position="260"/>
        <end position="293"/>
    </location>
</feature>
<feature type="repeat" description="TPR" evidence="3">
    <location>
        <begin position="294"/>
        <end position="327"/>
    </location>
</feature>
<dbReference type="Pfam" id="PF13181">
    <property type="entry name" value="TPR_8"/>
    <property type="match status" value="1"/>
</dbReference>